<evidence type="ECO:0000313" key="2">
    <source>
        <dbReference type="Proteomes" id="UP000472275"/>
    </source>
</evidence>
<keyword evidence="2" id="KW-1185">Reference proteome</keyword>
<dbReference type="AlphaFoldDB" id="A0A663DRJ5"/>
<reference evidence="1" key="2">
    <citation type="submission" date="2025-09" db="UniProtKB">
        <authorList>
            <consortium name="Ensembl"/>
        </authorList>
    </citation>
    <scope>IDENTIFICATION</scope>
</reference>
<reference evidence="1" key="1">
    <citation type="submission" date="2025-08" db="UniProtKB">
        <authorList>
            <consortium name="Ensembl"/>
        </authorList>
    </citation>
    <scope>IDENTIFICATION</scope>
</reference>
<organism evidence="1 2">
    <name type="scientific">Aquila chrysaetos chrysaetos</name>
    <dbReference type="NCBI Taxonomy" id="223781"/>
    <lineage>
        <taxon>Eukaryota</taxon>
        <taxon>Metazoa</taxon>
        <taxon>Chordata</taxon>
        <taxon>Craniata</taxon>
        <taxon>Vertebrata</taxon>
        <taxon>Euteleostomi</taxon>
        <taxon>Archelosauria</taxon>
        <taxon>Archosauria</taxon>
        <taxon>Dinosauria</taxon>
        <taxon>Saurischia</taxon>
        <taxon>Theropoda</taxon>
        <taxon>Coelurosauria</taxon>
        <taxon>Aves</taxon>
        <taxon>Neognathae</taxon>
        <taxon>Neoaves</taxon>
        <taxon>Telluraves</taxon>
        <taxon>Accipitrimorphae</taxon>
        <taxon>Accipitriformes</taxon>
        <taxon>Accipitridae</taxon>
        <taxon>Accipitrinae</taxon>
        <taxon>Aquila</taxon>
    </lineage>
</organism>
<dbReference type="Proteomes" id="UP000472275">
    <property type="component" value="Chromosome 9"/>
</dbReference>
<proteinExistence type="predicted"/>
<name>A0A663DRJ5_AQUCH</name>
<dbReference type="Ensembl" id="ENSACCT00020002668.1">
    <property type="protein sequence ID" value="ENSACCP00020002580.1"/>
    <property type="gene ID" value="ENSACCG00020001764.1"/>
</dbReference>
<accession>A0A663DRJ5</accession>
<sequence length="93" mass="10249">MAHCEEGARLLASKSLLNGYAVEDWTLQYIIYTADSSADFGTVFVMFDVKWLQIARNVSHTVVLQPLEAAYFTSATIAYLAQEGGEVIVSDLI</sequence>
<evidence type="ECO:0000313" key="1">
    <source>
        <dbReference type="Ensembl" id="ENSACCP00020002580.1"/>
    </source>
</evidence>
<protein>
    <submittedName>
        <fullName evidence="1">Uncharacterized protein</fullName>
    </submittedName>
</protein>